<sequence>MPPGIRHLGTLSLYRAVAWWGLFLGREFTRDDVSEAFSIEPRRASGILNYICNRHNDDDICFDSRLHPVWGGRAQLVVRIRAVESRPDTIRRQRTDRPGGKVSDRQYDRQMAHWLLSRPAGGDTAKLAAWQAAMCCWRPLPACWHRWSRPAITPGHHCP</sequence>
<reference evidence="1" key="2">
    <citation type="submission" date="2018-07" db="EMBL/GenBank/DDBJ databases">
        <authorList>
            <consortium name="NCBI Pathogen Detection Project"/>
        </authorList>
    </citation>
    <scope>NUCLEOTIDE SEQUENCE</scope>
    <source>
        <strain evidence="1">M264</strain>
    </source>
</reference>
<dbReference type="GO" id="GO:0006351">
    <property type="term" value="P:DNA-templated transcription"/>
    <property type="evidence" value="ECO:0007669"/>
    <property type="project" value="InterPro"/>
</dbReference>
<dbReference type="Gene3D" id="1.10.10.10">
    <property type="entry name" value="Winged helix-like DNA-binding domain superfamily/Winged helix DNA-binding domain"/>
    <property type="match status" value="1"/>
</dbReference>
<comment type="caution">
    <text evidence="1">The sequence shown here is derived from an EMBL/GenBank/DDBJ whole genome shotgun (WGS) entry which is preliminary data.</text>
</comment>
<gene>
    <name evidence="1" type="ORF">G4W92_003711</name>
</gene>
<name>A0A738ASI5_SALAE</name>
<dbReference type="AlphaFoldDB" id="A0A738ASI5"/>
<dbReference type="InterPro" id="IPR036388">
    <property type="entry name" value="WH-like_DNA-bd_sf"/>
</dbReference>
<protein>
    <submittedName>
        <fullName evidence="1">CaiF/GrlA family transcriptional regulator</fullName>
    </submittedName>
</protein>
<dbReference type="EMBL" id="DAATII010000019">
    <property type="protein sequence ID" value="HAE8734010.1"/>
    <property type="molecule type" value="Genomic_DNA"/>
</dbReference>
<accession>A0A738ASI5</accession>
<dbReference type="Pfam" id="PF07180">
    <property type="entry name" value="CaiF_GrlA"/>
    <property type="match status" value="1"/>
</dbReference>
<dbReference type="InterPro" id="IPR020357">
    <property type="entry name" value="Tscrpt_reg_CaiF/GrlA"/>
</dbReference>
<organism evidence="1">
    <name type="scientific">Salmonella abortus-equi</name>
    <dbReference type="NCBI Taxonomy" id="607"/>
    <lineage>
        <taxon>Bacteria</taxon>
        <taxon>Pseudomonadati</taxon>
        <taxon>Pseudomonadota</taxon>
        <taxon>Gammaproteobacteria</taxon>
        <taxon>Enterobacterales</taxon>
        <taxon>Enterobacteriaceae</taxon>
        <taxon>Salmonella</taxon>
    </lineage>
</organism>
<proteinExistence type="predicted"/>
<evidence type="ECO:0000313" key="1">
    <source>
        <dbReference type="EMBL" id="HAE8734010.1"/>
    </source>
</evidence>
<reference evidence="1" key="1">
    <citation type="journal article" date="2018" name="Genome Biol.">
        <title>SKESA: strategic k-mer extension for scrupulous assemblies.</title>
        <authorList>
            <person name="Souvorov A."/>
            <person name="Agarwala R."/>
            <person name="Lipman D.J."/>
        </authorList>
    </citation>
    <scope>NUCLEOTIDE SEQUENCE</scope>
    <source>
        <strain evidence="1">M264</strain>
    </source>
</reference>